<accession>E4KN84</accession>
<gene>
    <name evidence="2" type="ORF">HMPREF9257_0061</name>
</gene>
<keyword evidence="3" id="KW-1185">Reference proteome</keyword>
<reference evidence="2 3" key="1">
    <citation type="submission" date="2010-10" db="EMBL/GenBank/DDBJ databases">
        <authorList>
            <person name="Durkin A.S."/>
            <person name="Madupu R."/>
            <person name="Torralba M."/>
            <person name="Gillis M."/>
            <person name="Methe B."/>
            <person name="Sutton G."/>
            <person name="Nelson K.E."/>
        </authorList>
    </citation>
    <scope>NUCLEOTIDE SEQUENCE [LARGE SCALE GENOMIC DNA]</scope>
    <source>
        <strain evidence="2 3">ACS-139-V-Col8</strain>
    </source>
</reference>
<evidence type="ECO:0000313" key="2">
    <source>
        <dbReference type="EMBL" id="EFR31640.1"/>
    </source>
</evidence>
<evidence type="ECO:0000313" key="3">
    <source>
        <dbReference type="Proteomes" id="UP000005990"/>
    </source>
</evidence>
<dbReference type="InterPro" id="IPR036388">
    <property type="entry name" value="WH-like_DNA-bd_sf"/>
</dbReference>
<protein>
    <submittedName>
        <fullName evidence="2">RNA polymerase sigma factor, sigma-70 family</fullName>
    </submittedName>
</protein>
<sequence>MPDQLLANYQALIYKTLNRLGISKNHCYYDDYYQELSLKLLALADSFQGDPLGEDRFRFTAYVQKGLYWYLLDLLKARPLKHEIAVEEIMTVKESLAQPDSRMVSHHRLMAFYGAVDRHLDESDRQLFYLLADSSFSMTEIAELLGISRKTLYKRKAKLQDQLGSYKFLLKEG</sequence>
<organism evidence="2 3">
    <name type="scientific">Eremococcus coleocola ACS-139-V-Col8</name>
    <dbReference type="NCBI Taxonomy" id="908337"/>
    <lineage>
        <taxon>Bacteria</taxon>
        <taxon>Bacillati</taxon>
        <taxon>Bacillota</taxon>
        <taxon>Bacilli</taxon>
        <taxon>Lactobacillales</taxon>
        <taxon>Aerococcaceae</taxon>
        <taxon>Eremococcus</taxon>
    </lineage>
</organism>
<dbReference type="Proteomes" id="UP000005990">
    <property type="component" value="Unassembled WGS sequence"/>
</dbReference>
<dbReference type="eggNOG" id="ENOG5033MDR">
    <property type="taxonomic scope" value="Bacteria"/>
</dbReference>
<feature type="domain" description="DNA binding HTH" evidence="1">
    <location>
        <begin position="131"/>
        <end position="155"/>
    </location>
</feature>
<name>E4KN84_9LACT</name>
<dbReference type="Gene3D" id="1.10.10.10">
    <property type="entry name" value="Winged helix-like DNA-binding domain superfamily/Winged helix DNA-binding domain"/>
    <property type="match status" value="1"/>
</dbReference>
<dbReference type="STRING" id="908337.HMPREF9257_0061"/>
<proteinExistence type="predicted"/>
<dbReference type="GO" id="GO:0043565">
    <property type="term" value="F:sequence-specific DNA binding"/>
    <property type="evidence" value="ECO:0007669"/>
    <property type="project" value="InterPro"/>
</dbReference>
<dbReference type="GO" id="GO:0003700">
    <property type="term" value="F:DNA-binding transcription factor activity"/>
    <property type="evidence" value="ECO:0007669"/>
    <property type="project" value="InterPro"/>
</dbReference>
<dbReference type="AlphaFoldDB" id="E4KN84"/>
<dbReference type="InterPro" id="IPR014284">
    <property type="entry name" value="RNA_pol_sigma-70_dom"/>
</dbReference>
<dbReference type="NCBIfam" id="TIGR02937">
    <property type="entry name" value="sigma70-ECF"/>
    <property type="match status" value="1"/>
</dbReference>
<dbReference type="InterPro" id="IPR013324">
    <property type="entry name" value="RNA_pol_sigma_r3/r4-like"/>
</dbReference>
<evidence type="ECO:0000259" key="1">
    <source>
        <dbReference type="Pfam" id="PF02954"/>
    </source>
</evidence>
<dbReference type="OrthoDB" id="2248780at2"/>
<dbReference type="InterPro" id="IPR002197">
    <property type="entry name" value="HTH_Fis"/>
</dbReference>
<dbReference type="SUPFAM" id="SSF88659">
    <property type="entry name" value="Sigma3 and sigma4 domains of RNA polymerase sigma factors"/>
    <property type="match status" value="1"/>
</dbReference>
<dbReference type="RefSeq" id="WP_006417772.1">
    <property type="nucleotide sequence ID" value="NZ_AENN01000006.1"/>
</dbReference>
<dbReference type="EMBL" id="AENN01000006">
    <property type="protein sequence ID" value="EFR31640.1"/>
    <property type="molecule type" value="Genomic_DNA"/>
</dbReference>
<comment type="caution">
    <text evidence="2">The sequence shown here is derived from an EMBL/GenBank/DDBJ whole genome shotgun (WGS) entry which is preliminary data.</text>
</comment>
<dbReference type="Pfam" id="PF02954">
    <property type="entry name" value="HTH_8"/>
    <property type="match status" value="1"/>
</dbReference>
<dbReference type="GO" id="GO:0006352">
    <property type="term" value="P:DNA-templated transcription initiation"/>
    <property type="evidence" value="ECO:0007669"/>
    <property type="project" value="InterPro"/>
</dbReference>